<dbReference type="AlphaFoldDB" id="A0A380WEW6"/>
<gene>
    <name evidence="2" type="ORF">NCTC10684_00440</name>
</gene>
<dbReference type="SUPFAM" id="SSF159888">
    <property type="entry name" value="YdhG-like"/>
    <property type="match status" value="1"/>
</dbReference>
<protein>
    <submittedName>
        <fullName evidence="2">Uncharacterized conserved protein</fullName>
    </submittedName>
</protein>
<reference evidence="2 3" key="1">
    <citation type="submission" date="2018-06" db="EMBL/GenBank/DDBJ databases">
        <authorList>
            <consortium name="Pathogen Informatics"/>
            <person name="Doyle S."/>
        </authorList>
    </citation>
    <scope>NUCLEOTIDE SEQUENCE [LARGE SCALE GENOMIC DNA]</scope>
    <source>
        <strain evidence="2 3">NCTC10684</strain>
    </source>
</reference>
<dbReference type="InterPro" id="IPR014922">
    <property type="entry name" value="YdhG-like"/>
</dbReference>
<accession>A0A380WEW6</accession>
<dbReference type="RefSeq" id="WP_115729783.1">
    <property type="nucleotide sequence ID" value="NZ_BAAAVY010000033.1"/>
</dbReference>
<organism evidence="2 3">
    <name type="scientific">Aminobacter aminovorans</name>
    <name type="common">Chelatobacter heintzii</name>
    <dbReference type="NCBI Taxonomy" id="83263"/>
    <lineage>
        <taxon>Bacteria</taxon>
        <taxon>Pseudomonadati</taxon>
        <taxon>Pseudomonadota</taxon>
        <taxon>Alphaproteobacteria</taxon>
        <taxon>Hyphomicrobiales</taxon>
        <taxon>Phyllobacteriaceae</taxon>
        <taxon>Aminobacter</taxon>
    </lineage>
</organism>
<dbReference type="Pfam" id="PF08818">
    <property type="entry name" value="DUF1801"/>
    <property type="match status" value="1"/>
</dbReference>
<dbReference type="Proteomes" id="UP000254701">
    <property type="component" value="Unassembled WGS sequence"/>
</dbReference>
<dbReference type="OrthoDB" id="7619808at2"/>
<proteinExistence type="predicted"/>
<evidence type="ECO:0000313" key="3">
    <source>
        <dbReference type="Proteomes" id="UP000254701"/>
    </source>
</evidence>
<name>A0A380WEW6_AMIAI</name>
<sequence>MTGNRVQALLEEMRDHQPDHFAIVLRVREIVLQAGPSISEEIKYGGILFSARTPFCGVFSYAGHVTLEFSQGAALPDTHGVLLGQGKLRRHIKLLSVSDIKDRHVAAYVKLARNAAGD</sequence>
<dbReference type="EMBL" id="UFSM01000001">
    <property type="protein sequence ID" value="SUU87248.1"/>
    <property type="molecule type" value="Genomic_DNA"/>
</dbReference>
<feature type="domain" description="YdhG-like" evidence="1">
    <location>
        <begin position="22"/>
        <end position="112"/>
    </location>
</feature>
<evidence type="ECO:0000259" key="1">
    <source>
        <dbReference type="Pfam" id="PF08818"/>
    </source>
</evidence>
<evidence type="ECO:0000313" key="2">
    <source>
        <dbReference type="EMBL" id="SUU87248.1"/>
    </source>
</evidence>